<dbReference type="PANTHER" id="PTHR33932:SF4">
    <property type="entry name" value="NA(+)_H(+) ANTIPORTER SUBUNIT B"/>
    <property type="match status" value="1"/>
</dbReference>
<comment type="subcellular location">
    <subcellularLocation>
        <location evidence="1">Cell membrane</location>
        <topology evidence="1">Multi-pass membrane protein</topology>
    </subcellularLocation>
</comment>
<evidence type="ECO:0000256" key="3">
    <source>
        <dbReference type="ARBA" id="ARBA00022475"/>
    </source>
</evidence>
<name>A6TME0_ALKMQ</name>
<evidence type="ECO:0000313" key="9">
    <source>
        <dbReference type="EMBL" id="ABR47358.1"/>
    </source>
</evidence>
<dbReference type="eggNOG" id="COG2111">
    <property type="taxonomic scope" value="Bacteria"/>
</dbReference>
<organism evidence="9 10">
    <name type="scientific">Alkaliphilus metalliredigens (strain QYMF)</name>
    <dbReference type="NCBI Taxonomy" id="293826"/>
    <lineage>
        <taxon>Bacteria</taxon>
        <taxon>Bacillati</taxon>
        <taxon>Bacillota</taxon>
        <taxon>Clostridia</taxon>
        <taxon>Peptostreptococcales</taxon>
        <taxon>Natronincolaceae</taxon>
        <taxon>Alkaliphilus</taxon>
    </lineage>
</organism>
<dbReference type="InterPro" id="IPR007182">
    <property type="entry name" value="MnhB"/>
</dbReference>
<dbReference type="EMBL" id="CP000724">
    <property type="protein sequence ID" value="ABR47358.1"/>
    <property type="molecule type" value="Genomic_DNA"/>
</dbReference>
<feature type="transmembrane region" description="Helical" evidence="7">
    <location>
        <begin position="98"/>
        <end position="124"/>
    </location>
</feature>
<keyword evidence="10" id="KW-1185">Reference proteome</keyword>
<dbReference type="InterPro" id="IPR050622">
    <property type="entry name" value="CPA3_antiporter_subunitB"/>
</dbReference>
<comment type="similarity">
    <text evidence="2">Belongs to the CPA3 antiporters (TC 2.A.63) subunit B family.</text>
</comment>
<dbReference type="STRING" id="293826.Amet_1147"/>
<sequence length="128" mass="14517">MKENSEIIARVIGIMHPFILLFGFYIILNGHKTPGGGFQGGAILSAVFMSRYLGLSIQDIRMNILQVLEKAFFILIMIVPIVFVLWEFKTRFPFLNEFYLITMNVLIGLKVGCGLSIIFFTFVFDGGR</sequence>
<dbReference type="KEGG" id="amt:Amet_1147"/>
<dbReference type="GO" id="GO:0005886">
    <property type="term" value="C:plasma membrane"/>
    <property type="evidence" value="ECO:0007669"/>
    <property type="project" value="UniProtKB-SubCell"/>
</dbReference>
<feature type="transmembrane region" description="Helical" evidence="7">
    <location>
        <begin position="34"/>
        <end position="55"/>
    </location>
</feature>
<dbReference type="RefSeq" id="WP_012062399.1">
    <property type="nucleotide sequence ID" value="NC_009633.1"/>
</dbReference>
<dbReference type="Pfam" id="PF04039">
    <property type="entry name" value="MnhB"/>
    <property type="match status" value="1"/>
</dbReference>
<evidence type="ECO:0000256" key="5">
    <source>
        <dbReference type="ARBA" id="ARBA00022989"/>
    </source>
</evidence>
<dbReference type="Proteomes" id="UP000001572">
    <property type="component" value="Chromosome"/>
</dbReference>
<protein>
    <submittedName>
        <fullName evidence="9">Na+/H+ antiporter MnhB subunit-related protein</fullName>
    </submittedName>
</protein>
<keyword evidence="4 7" id="KW-0812">Transmembrane</keyword>
<evidence type="ECO:0000259" key="8">
    <source>
        <dbReference type="Pfam" id="PF04039"/>
    </source>
</evidence>
<proteinExistence type="inferred from homology"/>
<feature type="transmembrane region" description="Helical" evidence="7">
    <location>
        <begin position="67"/>
        <end position="86"/>
    </location>
</feature>
<evidence type="ECO:0000313" key="10">
    <source>
        <dbReference type="Proteomes" id="UP000001572"/>
    </source>
</evidence>
<evidence type="ECO:0000256" key="6">
    <source>
        <dbReference type="ARBA" id="ARBA00023136"/>
    </source>
</evidence>
<dbReference type="OrthoDB" id="9798859at2"/>
<dbReference type="PANTHER" id="PTHR33932">
    <property type="entry name" value="NA(+)/H(+) ANTIPORTER SUBUNIT B"/>
    <property type="match status" value="1"/>
</dbReference>
<keyword evidence="5 7" id="KW-1133">Transmembrane helix</keyword>
<keyword evidence="3" id="KW-1003">Cell membrane</keyword>
<feature type="domain" description="Na+/H+ antiporter MnhB subunit-related protein" evidence="8">
    <location>
        <begin position="7"/>
        <end position="123"/>
    </location>
</feature>
<evidence type="ECO:0000256" key="2">
    <source>
        <dbReference type="ARBA" id="ARBA00009425"/>
    </source>
</evidence>
<keyword evidence="6 7" id="KW-0472">Membrane</keyword>
<evidence type="ECO:0000256" key="4">
    <source>
        <dbReference type="ARBA" id="ARBA00022692"/>
    </source>
</evidence>
<evidence type="ECO:0000256" key="7">
    <source>
        <dbReference type="SAM" id="Phobius"/>
    </source>
</evidence>
<feature type="transmembrane region" description="Helical" evidence="7">
    <location>
        <begin position="7"/>
        <end position="28"/>
    </location>
</feature>
<dbReference type="HOGENOM" id="CLU_101659_3_2_9"/>
<reference evidence="10" key="1">
    <citation type="journal article" date="2016" name="Genome Announc.">
        <title>Complete genome sequence of Alkaliphilus metalliredigens strain QYMF, an alkaliphilic and metal-reducing bacterium isolated from borax-contaminated leachate ponds.</title>
        <authorList>
            <person name="Hwang C."/>
            <person name="Copeland A."/>
            <person name="Lucas S."/>
            <person name="Lapidus A."/>
            <person name="Barry K."/>
            <person name="Detter J.C."/>
            <person name="Glavina Del Rio T."/>
            <person name="Hammon N."/>
            <person name="Israni S."/>
            <person name="Dalin E."/>
            <person name="Tice H."/>
            <person name="Pitluck S."/>
            <person name="Chertkov O."/>
            <person name="Brettin T."/>
            <person name="Bruce D."/>
            <person name="Han C."/>
            <person name="Schmutz J."/>
            <person name="Larimer F."/>
            <person name="Land M.L."/>
            <person name="Hauser L."/>
            <person name="Kyrpides N."/>
            <person name="Mikhailova N."/>
            <person name="Ye Q."/>
            <person name="Zhou J."/>
            <person name="Richardson P."/>
            <person name="Fields M.W."/>
        </authorList>
    </citation>
    <scope>NUCLEOTIDE SEQUENCE [LARGE SCALE GENOMIC DNA]</scope>
    <source>
        <strain evidence="10">QYMF</strain>
    </source>
</reference>
<dbReference type="AlphaFoldDB" id="A6TME0"/>
<gene>
    <name evidence="9" type="ordered locus">Amet_1147</name>
</gene>
<evidence type="ECO:0000256" key="1">
    <source>
        <dbReference type="ARBA" id="ARBA00004651"/>
    </source>
</evidence>
<accession>A6TME0</accession>